<dbReference type="GO" id="GO:0005524">
    <property type="term" value="F:ATP binding"/>
    <property type="evidence" value="ECO:0007669"/>
    <property type="project" value="UniProtKB-KW"/>
</dbReference>
<dbReference type="Pfam" id="PF00005">
    <property type="entry name" value="ABC_tran"/>
    <property type="match status" value="2"/>
</dbReference>
<evidence type="ECO:0000313" key="6">
    <source>
        <dbReference type="Proteomes" id="UP000741863"/>
    </source>
</evidence>
<dbReference type="PANTHER" id="PTHR42855">
    <property type="entry name" value="ABC TRANSPORTER ATP-BINDING SUBUNIT"/>
    <property type="match status" value="1"/>
</dbReference>
<dbReference type="SMART" id="SM00382">
    <property type="entry name" value="AAA"/>
    <property type="match status" value="2"/>
</dbReference>
<dbReference type="InterPro" id="IPR027417">
    <property type="entry name" value="P-loop_NTPase"/>
</dbReference>
<dbReference type="Proteomes" id="UP000741863">
    <property type="component" value="Unassembled WGS sequence"/>
</dbReference>
<name>A0ABS2P9T1_9BACL</name>
<dbReference type="InterPro" id="IPR032781">
    <property type="entry name" value="ABC_tran_Xtn"/>
</dbReference>
<proteinExistence type="predicted"/>
<dbReference type="EMBL" id="JAFBEC010000003">
    <property type="protein sequence ID" value="MBM7632067.1"/>
    <property type="molecule type" value="Genomic_DNA"/>
</dbReference>
<comment type="caution">
    <text evidence="5">The sequence shown here is derived from an EMBL/GenBank/DDBJ whole genome shotgun (WGS) entry which is preliminary data.</text>
</comment>
<reference evidence="5 6" key="1">
    <citation type="submission" date="2021-01" db="EMBL/GenBank/DDBJ databases">
        <title>Genomic Encyclopedia of Type Strains, Phase IV (KMG-IV): sequencing the most valuable type-strain genomes for metagenomic binning, comparative biology and taxonomic classification.</title>
        <authorList>
            <person name="Goeker M."/>
        </authorList>
    </citation>
    <scope>NUCLEOTIDE SEQUENCE [LARGE SCALE GENOMIC DNA]</scope>
    <source>
        <strain evidence="5 6">DSM 25540</strain>
    </source>
</reference>
<gene>
    <name evidence="5" type="ORF">JOD17_001160</name>
</gene>
<dbReference type="PANTHER" id="PTHR42855:SF2">
    <property type="entry name" value="DRUG RESISTANCE ABC TRANSPORTER,ATP-BINDING PROTEIN"/>
    <property type="match status" value="1"/>
</dbReference>
<dbReference type="InterPro" id="IPR003439">
    <property type="entry name" value="ABC_transporter-like_ATP-bd"/>
</dbReference>
<feature type="region of interest" description="Disordered" evidence="3">
    <location>
        <begin position="190"/>
        <end position="248"/>
    </location>
</feature>
<dbReference type="Gene3D" id="3.40.50.300">
    <property type="entry name" value="P-loop containing nucleotide triphosphate hydrolases"/>
    <property type="match status" value="3"/>
</dbReference>
<evidence type="ECO:0000256" key="3">
    <source>
        <dbReference type="SAM" id="MobiDB-lite"/>
    </source>
</evidence>
<dbReference type="RefSeq" id="WP_204696142.1">
    <property type="nucleotide sequence ID" value="NZ_JAFBEC010000003.1"/>
</dbReference>
<feature type="compositionally biased region" description="Basic and acidic residues" evidence="3">
    <location>
        <begin position="190"/>
        <end position="219"/>
    </location>
</feature>
<accession>A0ABS2P9T1</accession>
<dbReference type="InterPro" id="IPR003593">
    <property type="entry name" value="AAA+_ATPase"/>
</dbReference>
<dbReference type="SUPFAM" id="SSF52540">
    <property type="entry name" value="P-loop containing nucleoside triphosphate hydrolases"/>
    <property type="match status" value="2"/>
</dbReference>
<organism evidence="5 6">
    <name type="scientific">Geomicrobium sediminis</name>
    <dbReference type="NCBI Taxonomy" id="1347788"/>
    <lineage>
        <taxon>Bacteria</taxon>
        <taxon>Bacillati</taxon>
        <taxon>Bacillota</taxon>
        <taxon>Bacilli</taxon>
        <taxon>Bacillales</taxon>
        <taxon>Geomicrobium</taxon>
    </lineage>
</organism>
<evidence type="ECO:0000313" key="5">
    <source>
        <dbReference type="EMBL" id="MBM7632067.1"/>
    </source>
</evidence>
<dbReference type="Pfam" id="PF12848">
    <property type="entry name" value="ABC_tran_Xtn"/>
    <property type="match status" value="1"/>
</dbReference>
<dbReference type="PROSITE" id="PS50893">
    <property type="entry name" value="ABC_TRANSPORTER_2"/>
    <property type="match status" value="1"/>
</dbReference>
<dbReference type="CDD" id="cd03221">
    <property type="entry name" value="ABCF_EF-3"/>
    <property type="match status" value="2"/>
</dbReference>
<protein>
    <submittedName>
        <fullName evidence="5">Macrolide transport system ATP-binding/permease protein</fullName>
    </submittedName>
</protein>
<evidence type="ECO:0000256" key="2">
    <source>
        <dbReference type="ARBA" id="ARBA00022840"/>
    </source>
</evidence>
<keyword evidence="2 5" id="KW-0067">ATP-binding</keyword>
<dbReference type="InterPro" id="IPR051309">
    <property type="entry name" value="ABCF_ATPase"/>
</dbReference>
<feature type="domain" description="ABC transporter" evidence="4">
    <location>
        <begin position="6"/>
        <end position="198"/>
    </location>
</feature>
<dbReference type="NCBIfam" id="NF000355">
    <property type="entry name" value="ribo_prot_ABC_F"/>
    <property type="match status" value="1"/>
</dbReference>
<feature type="compositionally biased region" description="Polar residues" evidence="3">
    <location>
        <begin position="223"/>
        <end position="235"/>
    </location>
</feature>
<sequence length="482" mass="54874">MEQVQFEINQVTLAFGDRQVLDIESLRVHQWDRIGIVGKNGSGKSSLLKLLEGSLKPSTGHVKKHVEFGYYEQLSAPTLDIQHLDGEVRSRLAVPTHTGEQMSGGEETRTKLATLLSTYYEGLLLDEPTTHLDQAGIDFVMEELSYYYGTLLLISHDRRVLDELVTKIWEIDDGKVTEYVGNYSQYVETKEEERQKQREEHDHYVKERDQLHRAVEVKKKQAQKISKGSKGQPNANRMFMTKDKGTSQKGIMKSAKAMEQRLEQMETVHAPDAVQSIVFHKPKALELHNRIPIMMDRATIKVADRLLIENVSLQLPLGKTIAFTGHNGSGKSTLLDYIVNGQEGMTRSPKVQFGVFKQKDFRFTEDVSVYDWMEERSDQSETTIRAVLASMQFSGNDLKKSVLDLSGGEAIRLVLSQLFLGNYNVLILDEPTNFLDIQSVEALERVIHAYEGTILLVSHDREFLQRVSDVEYKIVNQTLQEQ</sequence>
<keyword evidence="1" id="KW-0547">Nucleotide-binding</keyword>
<evidence type="ECO:0000259" key="4">
    <source>
        <dbReference type="PROSITE" id="PS50893"/>
    </source>
</evidence>
<keyword evidence="6" id="KW-1185">Reference proteome</keyword>
<evidence type="ECO:0000256" key="1">
    <source>
        <dbReference type="ARBA" id="ARBA00022741"/>
    </source>
</evidence>